<name>A0A409WM31_PSICY</name>
<evidence type="ECO:0000313" key="2">
    <source>
        <dbReference type="Proteomes" id="UP000283269"/>
    </source>
</evidence>
<accession>A0A409WM31</accession>
<gene>
    <name evidence="1" type="ORF">CVT25_003457</name>
</gene>
<dbReference type="Proteomes" id="UP000283269">
    <property type="component" value="Unassembled WGS sequence"/>
</dbReference>
<reference evidence="1 2" key="1">
    <citation type="journal article" date="2018" name="Evol. Lett.">
        <title>Horizontal gene cluster transfer increased hallucinogenic mushroom diversity.</title>
        <authorList>
            <person name="Reynolds H.T."/>
            <person name="Vijayakumar V."/>
            <person name="Gluck-Thaler E."/>
            <person name="Korotkin H.B."/>
            <person name="Matheny P.B."/>
            <person name="Slot J.C."/>
        </authorList>
    </citation>
    <scope>NUCLEOTIDE SEQUENCE [LARGE SCALE GENOMIC DNA]</scope>
    <source>
        <strain evidence="1 2">2631</strain>
    </source>
</reference>
<organism evidence="1 2">
    <name type="scientific">Psilocybe cyanescens</name>
    <dbReference type="NCBI Taxonomy" id="93625"/>
    <lineage>
        <taxon>Eukaryota</taxon>
        <taxon>Fungi</taxon>
        <taxon>Dikarya</taxon>
        <taxon>Basidiomycota</taxon>
        <taxon>Agaricomycotina</taxon>
        <taxon>Agaricomycetes</taxon>
        <taxon>Agaricomycetidae</taxon>
        <taxon>Agaricales</taxon>
        <taxon>Agaricineae</taxon>
        <taxon>Strophariaceae</taxon>
        <taxon>Psilocybe</taxon>
    </lineage>
</organism>
<keyword evidence="2" id="KW-1185">Reference proteome</keyword>
<comment type="caution">
    <text evidence="1">The sequence shown here is derived from an EMBL/GenBank/DDBJ whole genome shotgun (WGS) entry which is preliminary data.</text>
</comment>
<dbReference type="AlphaFoldDB" id="A0A409WM31"/>
<dbReference type="InParanoid" id="A0A409WM31"/>
<dbReference type="EMBL" id="NHYD01003373">
    <property type="protein sequence ID" value="PPQ79575.1"/>
    <property type="molecule type" value="Genomic_DNA"/>
</dbReference>
<proteinExistence type="predicted"/>
<evidence type="ECO:0000313" key="1">
    <source>
        <dbReference type="EMBL" id="PPQ79575.1"/>
    </source>
</evidence>
<sequence length="103" mass="11137">MVCFLSIRGAGVRWDCVVGTEIQGAEDIDVDLAIKTKAIETNSGDFDTVFVKSVNLGKTAKCDDTGRKSIDEVGYSQERWPLCQEGLGRQGKKAKNEGALPSL</sequence>
<protein>
    <submittedName>
        <fullName evidence="1">Uncharacterized protein</fullName>
    </submittedName>
</protein>